<sequence>MDSPQLPTPSRTARRPGLAPTTDLHVHKWKTCLPGLCRPSQHFPSDDQEGSQKFTSLELGTCCCQQDGRRLLLSLVESSTDRNDCSGGPERITFEGHHG</sequence>
<protein>
    <submittedName>
        <fullName evidence="2">Uncharacterized protein</fullName>
    </submittedName>
</protein>
<dbReference type="EMBL" id="CYRY02001647">
    <property type="protein sequence ID" value="VCW66276.1"/>
    <property type="molecule type" value="Genomic_DNA"/>
</dbReference>
<evidence type="ECO:0000313" key="3">
    <source>
        <dbReference type="Proteomes" id="UP000269945"/>
    </source>
</evidence>
<reference evidence="2 3" key="1">
    <citation type="submission" date="2018-10" db="EMBL/GenBank/DDBJ databases">
        <authorList>
            <person name="Ekblom R."/>
            <person name="Jareborg N."/>
        </authorList>
    </citation>
    <scope>NUCLEOTIDE SEQUENCE [LARGE SCALE GENOMIC DNA]</scope>
    <source>
        <tissue evidence="2">Muscle</tissue>
    </source>
</reference>
<dbReference type="AlphaFoldDB" id="A0A9X9LEP1"/>
<name>A0A9X9LEP1_GULGU</name>
<feature type="region of interest" description="Disordered" evidence="1">
    <location>
        <begin position="1"/>
        <end position="21"/>
    </location>
</feature>
<feature type="region of interest" description="Disordered" evidence="1">
    <location>
        <begin position="79"/>
        <end position="99"/>
    </location>
</feature>
<keyword evidence="3" id="KW-1185">Reference proteome</keyword>
<evidence type="ECO:0000313" key="2">
    <source>
        <dbReference type="EMBL" id="VCW66276.1"/>
    </source>
</evidence>
<organism evidence="2 3">
    <name type="scientific">Gulo gulo</name>
    <name type="common">Wolverine</name>
    <name type="synonym">Gluton</name>
    <dbReference type="NCBI Taxonomy" id="48420"/>
    <lineage>
        <taxon>Eukaryota</taxon>
        <taxon>Metazoa</taxon>
        <taxon>Chordata</taxon>
        <taxon>Craniata</taxon>
        <taxon>Vertebrata</taxon>
        <taxon>Euteleostomi</taxon>
        <taxon>Mammalia</taxon>
        <taxon>Eutheria</taxon>
        <taxon>Laurasiatheria</taxon>
        <taxon>Carnivora</taxon>
        <taxon>Caniformia</taxon>
        <taxon>Musteloidea</taxon>
        <taxon>Mustelidae</taxon>
        <taxon>Guloninae</taxon>
        <taxon>Gulo</taxon>
    </lineage>
</organism>
<accession>A0A9X9LEP1</accession>
<comment type="caution">
    <text evidence="2">The sequence shown here is derived from an EMBL/GenBank/DDBJ whole genome shotgun (WGS) entry which is preliminary data.</text>
</comment>
<proteinExistence type="predicted"/>
<gene>
    <name evidence="2" type="ORF">BN2614_LOCUS1</name>
</gene>
<evidence type="ECO:0000256" key="1">
    <source>
        <dbReference type="SAM" id="MobiDB-lite"/>
    </source>
</evidence>
<dbReference type="Proteomes" id="UP000269945">
    <property type="component" value="Unassembled WGS sequence"/>
</dbReference>